<gene>
    <name evidence="1" type="ORF">LCGC14_3057770</name>
</gene>
<proteinExistence type="predicted"/>
<name>A0A0F8WKB5_9ZZZZ</name>
<reference evidence="1" key="1">
    <citation type="journal article" date="2015" name="Nature">
        <title>Complex archaea that bridge the gap between prokaryotes and eukaryotes.</title>
        <authorList>
            <person name="Spang A."/>
            <person name="Saw J.H."/>
            <person name="Jorgensen S.L."/>
            <person name="Zaremba-Niedzwiedzka K."/>
            <person name="Martijn J."/>
            <person name="Lind A.E."/>
            <person name="van Eijk R."/>
            <person name="Schleper C."/>
            <person name="Guy L."/>
            <person name="Ettema T.J."/>
        </authorList>
    </citation>
    <scope>NUCLEOTIDE SEQUENCE</scope>
</reference>
<accession>A0A0F8WKB5</accession>
<protein>
    <submittedName>
        <fullName evidence="1">Uncharacterized protein</fullName>
    </submittedName>
</protein>
<comment type="caution">
    <text evidence="1">The sequence shown here is derived from an EMBL/GenBank/DDBJ whole genome shotgun (WGS) entry which is preliminary data.</text>
</comment>
<evidence type="ECO:0000313" key="1">
    <source>
        <dbReference type="EMBL" id="KKK57113.1"/>
    </source>
</evidence>
<dbReference type="AlphaFoldDB" id="A0A0F8WKB5"/>
<dbReference type="EMBL" id="LAZR01064648">
    <property type="protein sequence ID" value="KKK57113.1"/>
    <property type="molecule type" value="Genomic_DNA"/>
</dbReference>
<sequence>MIELVTGDCPHYLEENLPKVEAKSKVRVVISSFSIFKNSLETIKKYKNKFVEFKVKLDFNKSLTTNKVEAKKENNNLDEIMLEEIKKITDKDVRELLEAQFKEE</sequence>
<organism evidence="1">
    <name type="scientific">marine sediment metagenome</name>
    <dbReference type="NCBI Taxonomy" id="412755"/>
    <lineage>
        <taxon>unclassified sequences</taxon>
        <taxon>metagenomes</taxon>
        <taxon>ecological metagenomes</taxon>
    </lineage>
</organism>